<comment type="caution">
    <text evidence="1">The sequence shown here is derived from an EMBL/GenBank/DDBJ whole genome shotgun (WGS) entry which is preliminary data.</text>
</comment>
<proteinExistence type="predicted"/>
<name>A0A0F9P6W1_9ZZZZ</name>
<accession>A0A0F9P6W1</accession>
<sequence length="312" mass="35653">MAVQFRQIGVPDARTTNTEVRQQLRCAQQRTESLLNRPQLPRPPTLLSALSALQRAIQAAYVSLPLQRLVQMQQRLEDLHDDVDRGVYFDTVPDVATTIKTLRRFYSDLTGLLVDLAEPRQPSRSQEDNPVLDQFLKHAQQRGWRVPDQQRPAATEQDGFVQSVSYLQKIAVAPQNLLAPGTEFGVTTGSIVLMTEHPIPESTLNSWADEREVYIVFGHYVVLPQVQLLGVLPHLAIWSEDDININRFVSIAKSVQTAAAKPKNLIQYPRRVRHHYYCPLINIAATDQRYFRTWDLLVQQENNANTTNRVKW</sequence>
<organism evidence="1">
    <name type="scientific">marine sediment metagenome</name>
    <dbReference type="NCBI Taxonomy" id="412755"/>
    <lineage>
        <taxon>unclassified sequences</taxon>
        <taxon>metagenomes</taxon>
        <taxon>ecological metagenomes</taxon>
    </lineage>
</organism>
<evidence type="ECO:0000313" key="1">
    <source>
        <dbReference type="EMBL" id="KKN20147.1"/>
    </source>
</evidence>
<gene>
    <name evidence="1" type="ORF">LCGC14_0938580</name>
</gene>
<reference evidence="1" key="1">
    <citation type="journal article" date="2015" name="Nature">
        <title>Complex archaea that bridge the gap between prokaryotes and eukaryotes.</title>
        <authorList>
            <person name="Spang A."/>
            <person name="Saw J.H."/>
            <person name="Jorgensen S.L."/>
            <person name="Zaremba-Niedzwiedzka K."/>
            <person name="Martijn J."/>
            <person name="Lind A.E."/>
            <person name="van Eijk R."/>
            <person name="Schleper C."/>
            <person name="Guy L."/>
            <person name="Ettema T.J."/>
        </authorList>
    </citation>
    <scope>NUCLEOTIDE SEQUENCE</scope>
</reference>
<protein>
    <submittedName>
        <fullName evidence="1">Uncharacterized protein</fullName>
    </submittedName>
</protein>
<dbReference type="EMBL" id="LAZR01003269">
    <property type="protein sequence ID" value="KKN20147.1"/>
    <property type="molecule type" value="Genomic_DNA"/>
</dbReference>
<dbReference type="AlphaFoldDB" id="A0A0F9P6W1"/>